<evidence type="ECO:0000313" key="3">
    <source>
        <dbReference type="Proteomes" id="UP000053201"/>
    </source>
</evidence>
<dbReference type="OMA" id="APKADCT"/>
<dbReference type="Gene3D" id="3.30.1050.10">
    <property type="entry name" value="SCP2 sterol-binding domain"/>
    <property type="match status" value="2"/>
</dbReference>
<feature type="domain" description="SCP2" evidence="1">
    <location>
        <begin position="169"/>
        <end position="262"/>
    </location>
</feature>
<reference evidence="2 3" key="1">
    <citation type="submission" date="2009-08" db="EMBL/GenBank/DDBJ databases">
        <title>The Genome Sequence of Spizellomyces punctatus strain DAOM BR117.</title>
        <authorList>
            <consortium name="The Broad Institute Genome Sequencing Platform"/>
            <person name="Russ C."/>
            <person name="Cuomo C."/>
            <person name="Shea T."/>
            <person name="Young S.K."/>
            <person name="Zeng Q."/>
            <person name="Koehrsen M."/>
            <person name="Haas B."/>
            <person name="Borodovsky M."/>
            <person name="Guigo R."/>
            <person name="Alvarado L."/>
            <person name="Berlin A."/>
            <person name="Bochicchio J."/>
            <person name="Borenstein D."/>
            <person name="Chapman S."/>
            <person name="Chen Z."/>
            <person name="Engels R."/>
            <person name="Freedman E."/>
            <person name="Gellesch M."/>
            <person name="Goldberg J."/>
            <person name="Griggs A."/>
            <person name="Gujja S."/>
            <person name="Heiman D."/>
            <person name="Hepburn T."/>
            <person name="Howarth C."/>
            <person name="Jen D."/>
            <person name="Larson L."/>
            <person name="Lewis B."/>
            <person name="Mehta T."/>
            <person name="Park D."/>
            <person name="Pearson M."/>
            <person name="Roberts A."/>
            <person name="Saif S."/>
            <person name="Shenoy N."/>
            <person name="Sisk P."/>
            <person name="Stolte C."/>
            <person name="Sykes S."/>
            <person name="Thomson T."/>
            <person name="Walk T."/>
            <person name="White J."/>
            <person name="Yandava C."/>
            <person name="Burger G."/>
            <person name="Gray M.W."/>
            <person name="Holland P.W.H."/>
            <person name="King N."/>
            <person name="Lang F.B.F."/>
            <person name="Roger A.J."/>
            <person name="Ruiz-Trillo I."/>
            <person name="Lander E."/>
            <person name="Nusbaum C."/>
        </authorList>
    </citation>
    <scope>NUCLEOTIDE SEQUENCE [LARGE SCALE GENOMIC DNA]</scope>
    <source>
        <strain evidence="2 3">DAOM BR117</strain>
    </source>
</reference>
<dbReference type="EMBL" id="KQ257455">
    <property type="protein sequence ID" value="KND00602.1"/>
    <property type="molecule type" value="Genomic_DNA"/>
</dbReference>
<dbReference type="SUPFAM" id="SSF55718">
    <property type="entry name" value="SCP-like"/>
    <property type="match status" value="2"/>
</dbReference>
<protein>
    <recommendedName>
        <fullName evidence="1">SCP2 domain-containing protein</fullName>
    </recommendedName>
</protein>
<accession>A0A0L0HHP5</accession>
<dbReference type="GeneID" id="27687222"/>
<dbReference type="PANTHER" id="PTHR10094">
    <property type="entry name" value="STEROL CARRIER PROTEIN 2 SCP-2 FAMILY PROTEIN"/>
    <property type="match status" value="1"/>
</dbReference>
<dbReference type="VEuPathDB" id="FungiDB:SPPG_03729"/>
<dbReference type="InterPro" id="IPR003033">
    <property type="entry name" value="SCP2_sterol-bd_dom"/>
</dbReference>
<dbReference type="Proteomes" id="UP000053201">
    <property type="component" value="Unassembled WGS sequence"/>
</dbReference>
<dbReference type="PANTHER" id="PTHR10094:SF25">
    <property type="entry name" value="SCP2 STEROL-BINDING DOMAIN-CONTAINING PROTEIN 1"/>
    <property type="match status" value="1"/>
</dbReference>
<dbReference type="FunFam" id="3.30.1050.10:FF:000001">
    <property type="entry name" value="Putative Non-specific lipid-transfer protein"/>
    <property type="match status" value="2"/>
</dbReference>
<dbReference type="GO" id="GO:0005829">
    <property type="term" value="C:cytosol"/>
    <property type="evidence" value="ECO:0007669"/>
    <property type="project" value="TreeGrafter"/>
</dbReference>
<proteinExistence type="predicted"/>
<dbReference type="OrthoDB" id="10265837at2759"/>
<dbReference type="InterPro" id="IPR036527">
    <property type="entry name" value="SCP2_sterol-bd_dom_sf"/>
</dbReference>
<dbReference type="STRING" id="645134.A0A0L0HHP5"/>
<dbReference type="eggNOG" id="KOG4170">
    <property type="taxonomic scope" value="Eukaryota"/>
</dbReference>
<gene>
    <name evidence="2" type="ORF">SPPG_03729</name>
</gene>
<evidence type="ECO:0000259" key="1">
    <source>
        <dbReference type="Pfam" id="PF02036"/>
    </source>
</evidence>
<keyword evidence="3" id="KW-1185">Reference proteome</keyword>
<name>A0A0L0HHP5_SPIPD</name>
<dbReference type="Pfam" id="PF02036">
    <property type="entry name" value="SCP2"/>
    <property type="match status" value="2"/>
</dbReference>
<dbReference type="AlphaFoldDB" id="A0A0L0HHP5"/>
<dbReference type="RefSeq" id="XP_016608641.1">
    <property type="nucleotide sequence ID" value="XM_016751979.1"/>
</dbReference>
<organism evidence="2 3">
    <name type="scientific">Spizellomyces punctatus (strain DAOM BR117)</name>
    <dbReference type="NCBI Taxonomy" id="645134"/>
    <lineage>
        <taxon>Eukaryota</taxon>
        <taxon>Fungi</taxon>
        <taxon>Fungi incertae sedis</taxon>
        <taxon>Chytridiomycota</taxon>
        <taxon>Chytridiomycota incertae sedis</taxon>
        <taxon>Chytridiomycetes</taxon>
        <taxon>Spizellomycetales</taxon>
        <taxon>Spizellomycetaceae</taxon>
        <taxon>Spizellomyces</taxon>
    </lineage>
</organism>
<sequence length="270" mass="28579">MSVNVPGFKSGPVFEQIRAGIEGLPEAEKKKTLKQVNGVFELVVKNAEGKEQSWTLELKNQGKVTAGKAEGKPDIVINVSDDTFQDLASGKLNGQKAFMSGKLKVKGNMMLATRLDTVLKAAKNAPKPAAAAAAPATAAPPAAGVEVPGFQSSAIFSQIKAGIDAAPQQQREAVAKKAKAVFQFDVKNSEGKVQTWTLNLKDNLGVATGTTGAKPDITISIADKDFVDLSQGKLNGQKAFMQGKLKIKGNMMLATKLDAVMKDFRPQAKL</sequence>
<dbReference type="InParanoid" id="A0A0L0HHP5"/>
<evidence type="ECO:0000313" key="2">
    <source>
        <dbReference type="EMBL" id="KND00602.1"/>
    </source>
</evidence>
<feature type="domain" description="SCP2" evidence="1">
    <location>
        <begin position="25"/>
        <end position="120"/>
    </location>
</feature>